<feature type="region of interest" description="Disordered" evidence="1">
    <location>
        <begin position="1"/>
        <end position="37"/>
    </location>
</feature>
<feature type="region of interest" description="Disordered" evidence="1">
    <location>
        <begin position="413"/>
        <end position="446"/>
    </location>
</feature>
<evidence type="ECO:0000313" key="2">
    <source>
        <dbReference type="EMBL" id="KAG0323790.1"/>
    </source>
</evidence>
<dbReference type="EMBL" id="JAAAIP010000175">
    <property type="protein sequence ID" value="KAG0323790.1"/>
    <property type="molecule type" value="Genomic_DNA"/>
</dbReference>
<gene>
    <name evidence="2" type="ORF">BGZ99_002502</name>
</gene>
<evidence type="ECO:0000256" key="1">
    <source>
        <dbReference type="SAM" id="MobiDB-lite"/>
    </source>
</evidence>
<keyword evidence="3" id="KW-1185">Reference proteome</keyword>
<reference evidence="2" key="1">
    <citation type="journal article" date="2020" name="Fungal Divers.">
        <title>Resolving the Mortierellaceae phylogeny through synthesis of multi-gene phylogenetics and phylogenomics.</title>
        <authorList>
            <person name="Vandepol N."/>
            <person name="Liber J."/>
            <person name="Desiro A."/>
            <person name="Na H."/>
            <person name="Kennedy M."/>
            <person name="Barry K."/>
            <person name="Grigoriev I.V."/>
            <person name="Miller A.N."/>
            <person name="O'Donnell K."/>
            <person name="Stajich J.E."/>
            <person name="Bonito G."/>
        </authorList>
    </citation>
    <scope>NUCLEOTIDE SEQUENCE</scope>
    <source>
        <strain evidence="2">REB-010B</strain>
    </source>
</reference>
<comment type="caution">
    <text evidence="2">The sequence shown here is derived from an EMBL/GenBank/DDBJ whole genome shotgun (WGS) entry which is preliminary data.</text>
</comment>
<dbReference type="OrthoDB" id="2441427at2759"/>
<feature type="compositionally biased region" description="Basic and acidic residues" evidence="1">
    <location>
        <begin position="413"/>
        <end position="428"/>
    </location>
</feature>
<protein>
    <submittedName>
        <fullName evidence="2">Uncharacterized protein</fullName>
    </submittedName>
</protein>
<proteinExistence type="predicted"/>
<feature type="region of interest" description="Disordered" evidence="1">
    <location>
        <begin position="138"/>
        <end position="161"/>
    </location>
</feature>
<dbReference type="AlphaFoldDB" id="A0A9P6RSE2"/>
<feature type="compositionally biased region" description="Low complexity" evidence="1">
    <location>
        <begin position="139"/>
        <end position="156"/>
    </location>
</feature>
<dbReference type="Proteomes" id="UP000738325">
    <property type="component" value="Unassembled WGS sequence"/>
</dbReference>
<feature type="region of interest" description="Disordered" evidence="1">
    <location>
        <begin position="367"/>
        <end position="400"/>
    </location>
</feature>
<feature type="compositionally biased region" description="Polar residues" evidence="1">
    <location>
        <begin position="11"/>
        <end position="25"/>
    </location>
</feature>
<feature type="compositionally biased region" description="Basic and acidic residues" evidence="1">
    <location>
        <begin position="1"/>
        <end position="10"/>
    </location>
</feature>
<feature type="compositionally biased region" description="Basic and acidic residues" evidence="1">
    <location>
        <begin position="380"/>
        <end position="400"/>
    </location>
</feature>
<accession>A0A9P6RSE2</accession>
<name>A0A9P6RSE2_9FUNG</name>
<evidence type="ECO:0000313" key="3">
    <source>
        <dbReference type="Proteomes" id="UP000738325"/>
    </source>
</evidence>
<sequence>MTSDKNRSRQSESTGEAPPTNNSHNNDNDDGFGNRPIFTLTVDPNAIEHELDQAAQALHSTFNSLFNTMQSSVFGGLESLSKEMSVFEKSSKEYLKDHPLQNYQHHFSQIPWNFRMDGPKKRYRITIEELSPADEVEASSSRIFSTSSSDTESSRTLVKGKSDDEDITIAQGKAGTVDEGKTVITASVAPGLLDWLLFTTHEDSFFRRLGQSSSNSATTTPDEGFNDSGAKIQELRETELTKEDQEAARKRVVPALVEKVKQVGTSWENDARHWWQRKREDNHGEQGSDQHQRHHLFVGTSQQDEDQEGGERRWPRRSNWGRAESFAQTTVTRPDGTVEQRVVKSINGETETVVKIQHPDGSIEETVTRESQQNHGHGGGFRDRWTGRRRLETDEDRERDSIAAVVAEAIAVEKQEQQKQEQEQDASGKLKSWPPKAWMRRQERDE</sequence>
<organism evidence="2 3">
    <name type="scientific">Dissophora globulifera</name>
    <dbReference type="NCBI Taxonomy" id="979702"/>
    <lineage>
        <taxon>Eukaryota</taxon>
        <taxon>Fungi</taxon>
        <taxon>Fungi incertae sedis</taxon>
        <taxon>Mucoromycota</taxon>
        <taxon>Mortierellomycotina</taxon>
        <taxon>Mortierellomycetes</taxon>
        <taxon>Mortierellales</taxon>
        <taxon>Mortierellaceae</taxon>
        <taxon>Dissophora</taxon>
    </lineage>
</organism>